<comment type="similarity">
    <text evidence="1">Belongs to the outer membrane factor (OMF) (TC 1.B.17) family.</text>
</comment>
<dbReference type="EMBL" id="CP014206">
    <property type="protein sequence ID" value="AMK11262.1"/>
    <property type="molecule type" value="Genomic_DNA"/>
</dbReference>
<protein>
    <submittedName>
        <fullName evidence="3">Sulfonate ABC transporter substrate-binding protein</fullName>
    </submittedName>
</protein>
<dbReference type="InterPro" id="IPR010131">
    <property type="entry name" value="MdtP/NodT-like"/>
</dbReference>
<evidence type="ECO:0000256" key="1">
    <source>
        <dbReference type="ARBA" id="ARBA00007613"/>
    </source>
</evidence>
<feature type="signal peptide" evidence="2">
    <location>
        <begin position="1"/>
        <end position="27"/>
    </location>
</feature>
<keyword evidence="2" id="KW-0732">Signal</keyword>
<accession>A0ABM5YUX4</accession>
<evidence type="ECO:0000313" key="4">
    <source>
        <dbReference type="Proteomes" id="UP000055611"/>
    </source>
</evidence>
<organism evidence="3 4">
    <name type="scientific">Pseudodesulfovibrio indicus</name>
    <dbReference type="NCBI Taxonomy" id="1716143"/>
    <lineage>
        <taxon>Bacteria</taxon>
        <taxon>Pseudomonadati</taxon>
        <taxon>Thermodesulfobacteriota</taxon>
        <taxon>Desulfovibrionia</taxon>
        <taxon>Desulfovibrionales</taxon>
        <taxon>Desulfovibrionaceae</taxon>
    </lineage>
</organism>
<dbReference type="PANTHER" id="PTHR30203">
    <property type="entry name" value="OUTER MEMBRANE CATION EFFLUX PROTEIN"/>
    <property type="match status" value="1"/>
</dbReference>
<dbReference type="PANTHER" id="PTHR30203:SF24">
    <property type="entry name" value="BLR4935 PROTEIN"/>
    <property type="match status" value="1"/>
</dbReference>
<reference evidence="3 4" key="1">
    <citation type="journal article" date="2016" name="Front. Microbiol.">
        <title>Genome Sequence of the Piezophilic, Mesophilic Sulfate-Reducing Bacterium Desulfovibrio indicus J2T.</title>
        <authorList>
            <person name="Cao J."/>
            <person name="Maignien L."/>
            <person name="Shao Z."/>
            <person name="Alain K."/>
            <person name="Jebbar M."/>
        </authorList>
    </citation>
    <scope>NUCLEOTIDE SEQUENCE [LARGE SCALE GENOMIC DNA]</scope>
    <source>
        <strain evidence="3 4">J2</strain>
    </source>
</reference>
<evidence type="ECO:0000256" key="2">
    <source>
        <dbReference type="SAM" id="SignalP"/>
    </source>
</evidence>
<dbReference type="Proteomes" id="UP000055611">
    <property type="component" value="Chromosome"/>
</dbReference>
<dbReference type="InterPro" id="IPR003423">
    <property type="entry name" value="OMP_efflux"/>
</dbReference>
<sequence length="455" mass="50664">MMKALVKILYSCTMATLLMVAALPAAAADAVDAEQVPAPGSYLGDRAELSDLRSFLVQAAENNNELRAAFQKWQAALKNSARADVLPDPKFNFGYYTTPLETRGGPARYKYGLSQSLPFFGKLGYKEQMALRQADGVKAQLDSLKLSTFYQVKNVYYEYAYLARAIDITKENIELMKYLEKIATARYTTGSAKHADIIRPQVELGKLEDKLNSLIDLKHPLAAKLNALLDRPRGTGIEFPASIPIMFMTDSDEALFAELQEYNPKLAYWETVVKKEEAGKGLAERNYYPDFTFGVDVTEVDDARNPGVIGDGQNPVMTSMSFNIPIWLESRGAAVDESQAKIIAAKRSRVGLEQQLRADLELALYKYRDAGRKINLYRDTLVPKAEQSLGVTMEAFMTGAGTSLDLIDAEKTLLELQLAYYRALTDQAQKLAEIETLVGRELPCEFHGSLLKKEQ</sequence>
<dbReference type="Gene3D" id="1.20.1600.10">
    <property type="entry name" value="Outer membrane efflux proteins (OEP)"/>
    <property type="match status" value="1"/>
</dbReference>
<proteinExistence type="inferred from homology"/>
<name>A0ABM5YUX4_9BACT</name>
<gene>
    <name evidence="3" type="ORF">AWY79_09105</name>
</gene>
<dbReference type="Pfam" id="PF02321">
    <property type="entry name" value="OEP"/>
    <property type="match status" value="2"/>
</dbReference>
<evidence type="ECO:0000313" key="3">
    <source>
        <dbReference type="EMBL" id="AMK11262.1"/>
    </source>
</evidence>
<keyword evidence="4" id="KW-1185">Reference proteome</keyword>
<feature type="chain" id="PRO_5045627085" evidence="2">
    <location>
        <begin position="28"/>
        <end position="455"/>
    </location>
</feature>
<dbReference type="SUPFAM" id="SSF56954">
    <property type="entry name" value="Outer membrane efflux proteins (OEP)"/>
    <property type="match status" value="1"/>
</dbReference>